<keyword evidence="2" id="KW-0472">Membrane</keyword>
<evidence type="ECO:0000313" key="4">
    <source>
        <dbReference type="EMBL" id="CCG08107.1"/>
    </source>
</evidence>
<dbReference type="AlphaFoldDB" id="H6SJE2"/>
<gene>
    <name evidence="4" type="ORF">RSPPHO_01481</name>
</gene>
<dbReference type="KEGG" id="rpm:RSPPHO_01481"/>
<dbReference type="InterPro" id="IPR021834">
    <property type="entry name" value="DUF3426"/>
</dbReference>
<name>H6SJE2_PARPM</name>
<sequence>MSRQRAQPYNRIRALWRIRELMIITCPSCAAKFKLPDTALGSKGRKVRCSRCEHVWRQTAQGASPYEPDDDDEEPASAPPPRRRPESGAAGDLPFERDPEGAPSSRDKASAFEQELSTLEDMLGKLSPSSTFEDKGQRNDFGRRDDDDIEDLDALLSAEDPDPIPRVFTGPRPTKKGGASSLLKTLVFLLVLIWGMALAGFFLRNTLVSLVPALAPVYSALRIEVESGRDEVIFQNVVSTLEAQGERRVLVVRGLLFNPSKGEHPLPGLQLVVMDAGGKVLQKVSAPAPQPVLAPGVQVPFQIAMENPSQLARDFRILFDTPP</sequence>
<feature type="compositionally biased region" description="Basic and acidic residues" evidence="1">
    <location>
        <begin position="132"/>
        <end position="146"/>
    </location>
</feature>
<dbReference type="Pfam" id="PF13717">
    <property type="entry name" value="Zn_ribbon_4"/>
    <property type="match status" value="1"/>
</dbReference>
<dbReference type="STRING" id="1150469.RSPPHO_01481"/>
<dbReference type="NCBIfam" id="TIGR02098">
    <property type="entry name" value="MJ0042_CXXC"/>
    <property type="match status" value="1"/>
</dbReference>
<protein>
    <submittedName>
        <fullName evidence="4">MJ0042 finger-like region</fullName>
    </submittedName>
</protein>
<proteinExistence type="predicted"/>
<dbReference type="Proteomes" id="UP000033220">
    <property type="component" value="Chromosome DSM 122"/>
</dbReference>
<dbReference type="EMBL" id="HE663493">
    <property type="protein sequence ID" value="CCG08107.1"/>
    <property type="molecule type" value="Genomic_DNA"/>
</dbReference>
<dbReference type="Pfam" id="PF11906">
    <property type="entry name" value="DUF3426"/>
    <property type="match status" value="1"/>
</dbReference>
<feature type="region of interest" description="Disordered" evidence="1">
    <location>
        <begin position="60"/>
        <end position="111"/>
    </location>
</feature>
<evidence type="ECO:0000313" key="5">
    <source>
        <dbReference type="Proteomes" id="UP000033220"/>
    </source>
</evidence>
<feature type="region of interest" description="Disordered" evidence="1">
    <location>
        <begin position="123"/>
        <end position="146"/>
    </location>
</feature>
<feature type="compositionally biased region" description="Basic and acidic residues" evidence="1">
    <location>
        <begin position="94"/>
        <end position="110"/>
    </location>
</feature>
<evidence type="ECO:0000256" key="1">
    <source>
        <dbReference type="SAM" id="MobiDB-lite"/>
    </source>
</evidence>
<keyword evidence="2" id="KW-1133">Transmembrane helix</keyword>
<dbReference type="eggNOG" id="ENOG5032ZVA">
    <property type="taxonomic scope" value="Bacteria"/>
</dbReference>
<dbReference type="PATRIC" id="fig|1150469.3.peg.1670"/>
<reference evidence="4 5" key="1">
    <citation type="submission" date="2012-02" db="EMBL/GenBank/DDBJ databases">
        <title>Shotgun genome sequence of Phaeospirillum photometricum DSM 122.</title>
        <authorList>
            <person name="Duquesne K."/>
            <person name="Sturgis J."/>
        </authorList>
    </citation>
    <scope>NUCLEOTIDE SEQUENCE [LARGE SCALE GENOMIC DNA]</scope>
    <source>
        <strain evidence="5">DSM122</strain>
    </source>
</reference>
<feature type="domain" description="Zinc finger/thioredoxin putative" evidence="3">
    <location>
        <begin position="22"/>
        <end position="57"/>
    </location>
</feature>
<evidence type="ECO:0000259" key="3">
    <source>
        <dbReference type="Pfam" id="PF13717"/>
    </source>
</evidence>
<dbReference type="InterPro" id="IPR011723">
    <property type="entry name" value="Znf/thioredoxin_put"/>
</dbReference>
<keyword evidence="2" id="KW-0812">Transmembrane</keyword>
<evidence type="ECO:0000256" key="2">
    <source>
        <dbReference type="SAM" id="Phobius"/>
    </source>
</evidence>
<keyword evidence="5" id="KW-1185">Reference proteome</keyword>
<dbReference type="HOGENOM" id="CLU_079564_0_0_5"/>
<feature type="transmembrane region" description="Helical" evidence="2">
    <location>
        <begin position="182"/>
        <end position="203"/>
    </location>
</feature>
<accession>H6SJE2</accession>
<organism evidence="4 5">
    <name type="scientific">Pararhodospirillum photometricum DSM 122</name>
    <dbReference type="NCBI Taxonomy" id="1150469"/>
    <lineage>
        <taxon>Bacteria</taxon>
        <taxon>Pseudomonadati</taxon>
        <taxon>Pseudomonadota</taxon>
        <taxon>Alphaproteobacteria</taxon>
        <taxon>Rhodospirillales</taxon>
        <taxon>Rhodospirillaceae</taxon>
        <taxon>Pararhodospirillum</taxon>
    </lineage>
</organism>